<proteinExistence type="predicted"/>
<comment type="caution">
    <text evidence="1">The sequence shown here is derived from an EMBL/GenBank/DDBJ whole genome shotgun (WGS) entry which is preliminary data.</text>
</comment>
<sequence>MTVGIVRILRKLPSSPNTSGRATLTKKSIAAGVKSITLNEKGWRFQSEIRTFRTPVVFCLKGRMGRSRIDRVKQLQQLQMAIIFLSTTKETKKCENNTEGSSKF</sequence>
<dbReference type="Proteomes" id="UP000499080">
    <property type="component" value="Unassembled WGS sequence"/>
</dbReference>
<evidence type="ECO:0000313" key="1">
    <source>
        <dbReference type="EMBL" id="GBL93140.1"/>
    </source>
</evidence>
<gene>
    <name evidence="1" type="ORF">AVEN_216489_1</name>
</gene>
<name>A0A4Y2BLP9_ARAVE</name>
<reference evidence="1 2" key="1">
    <citation type="journal article" date="2019" name="Sci. Rep.">
        <title>Orb-weaving spider Araneus ventricosus genome elucidates the spidroin gene catalogue.</title>
        <authorList>
            <person name="Kono N."/>
            <person name="Nakamura H."/>
            <person name="Ohtoshi R."/>
            <person name="Moran D.A.P."/>
            <person name="Shinohara A."/>
            <person name="Yoshida Y."/>
            <person name="Fujiwara M."/>
            <person name="Mori M."/>
            <person name="Tomita M."/>
            <person name="Arakawa K."/>
        </authorList>
    </citation>
    <scope>NUCLEOTIDE SEQUENCE [LARGE SCALE GENOMIC DNA]</scope>
</reference>
<organism evidence="1 2">
    <name type="scientific">Araneus ventricosus</name>
    <name type="common">Orbweaver spider</name>
    <name type="synonym">Epeira ventricosa</name>
    <dbReference type="NCBI Taxonomy" id="182803"/>
    <lineage>
        <taxon>Eukaryota</taxon>
        <taxon>Metazoa</taxon>
        <taxon>Ecdysozoa</taxon>
        <taxon>Arthropoda</taxon>
        <taxon>Chelicerata</taxon>
        <taxon>Arachnida</taxon>
        <taxon>Araneae</taxon>
        <taxon>Araneomorphae</taxon>
        <taxon>Entelegynae</taxon>
        <taxon>Araneoidea</taxon>
        <taxon>Araneidae</taxon>
        <taxon>Araneus</taxon>
    </lineage>
</organism>
<evidence type="ECO:0000313" key="2">
    <source>
        <dbReference type="Proteomes" id="UP000499080"/>
    </source>
</evidence>
<dbReference type="AlphaFoldDB" id="A0A4Y2BLP9"/>
<keyword evidence="2" id="KW-1185">Reference proteome</keyword>
<dbReference type="EMBL" id="BGPR01000091">
    <property type="protein sequence ID" value="GBL93140.1"/>
    <property type="molecule type" value="Genomic_DNA"/>
</dbReference>
<protein>
    <submittedName>
        <fullName evidence="1">Uncharacterized protein</fullName>
    </submittedName>
</protein>
<accession>A0A4Y2BLP9</accession>